<name>A0A2V2ZUW3_9BACI</name>
<proteinExistence type="predicted"/>
<accession>A0A2V2ZUW3</accession>
<comment type="caution">
    <text evidence="2">The sequence shown here is derived from an EMBL/GenBank/DDBJ whole genome shotgun (WGS) entry which is preliminary data.</text>
</comment>
<organism evidence="2 3">
    <name type="scientific">Cytobacillus oceanisediminis</name>
    <dbReference type="NCBI Taxonomy" id="665099"/>
    <lineage>
        <taxon>Bacteria</taxon>
        <taxon>Bacillati</taxon>
        <taxon>Bacillota</taxon>
        <taxon>Bacilli</taxon>
        <taxon>Bacillales</taxon>
        <taxon>Bacillaceae</taxon>
        <taxon>Cytobacillus</taxon>
    </lineage>
</organism>
<protein>
    <recommendedName>
        <fullName evidence="4">Membrane protein YczE</fullName>
    </recommendedName>
</protein>
<feature type="transmembrane region" description="Helical" evidence="1">
    <location>
        <begin position="105"/>
        <end position="123"/>
    </location>
</feature>
<keyword evidence="1" id="KW-1133">Transmembrane helix</keyword>
<evidence type="ECO:0000313" key="2">
    <source>
        <dbReference type="EMBL" id="PWW20731.1"/>
    </source>
</evidence>
<dbReference type="PANTHER" id="PTHR40078:SF1">
    <property type="entry name" value="INTEGRAL MEMBRANE PROTEIN"/>
    <property type="match status" value="1"/>
</dbReference>
<dbReference type="Proteomes" id="UP000247150">
    <property type="component" value="Unassembled WGS sequence"/>
</dbReference>
<reference evidence="2 3" key="1">
    <citation type="submission" date="2018-05" db="EMBL/GenBank/DDBJ databases">
        <title>Freshwater and sediment microbial communities from various areas in North America, analyzing microbe dynamics in response to fracking.</title>
        <authorList>
            <person name="Lamendella R."/>
        </authorList>
    </citation>
    <scope>NUCLEOTIDE SEQUENCE [LARGE SCALE GENOMIC DNA]</scope>
    <source>
        <strain evidence="2 3">15_TX</strain>
    </source>
</reference>
<evidence type="ECO:0008006" key="4">
    <source>
        <dbReference type="Google" id="ProtNLM"/>
    </source>
</evidence>
<dbReference type="OrthoDB" id="1902994at2"/>
<evidence type="ECO:0000256" key="1">
    <source>
        <dbReference type="SAM" id="Phobius"/>
    </source>
</evidence>
<feature type="transmembrane region" description="Helical" evidence="1">
    <location>
        <begin position="44"/>
        <end position="65"/>
    </location>
</feature>
<dbReference type="RefSeq" id="WP_110066799.1">
    <property type="nucleotide sequence ID" value="NZ_QGTW01000014.1"/>
</dbReference>
<keyword evidence="1" id="KW-0812">Transmembrane</keyword>
<dbReference type="InterPro" id="IPR038750">
    <property type="entry name" value="YczE/YyaS-like"/>
</dbReference>
<dbReference type="Pfam" id="PF19700">
    <property type="entry name" value="DUF6198"/>
    <property type="match status" value="1"/>
</dbReference>
<dbReference type="EMBL" id="QGTW01000014">
    <property type="protein sequence ID" value="PWW20731.1"/>
    <property type="molecule type" value="Genomic_DNA"/>
</dbReference>
<feature type="transmembrane region" description="Helical" evidence="1">
    <location>
        <begin position="72"/>
        <end position="93"/>
    </location>
</feature>
<keyword evidence="1" id="KW-0472">Membrane</keyword>
<sequence>MKERFLFFTAGLLILTMGVALIIKSNLGASAWDALAVGESQMFNLTVGTFVFINGIVLIFLNAFLMKKKPEVLAAISILIIGALIDFWLLIIFKDLSPATLAGQSFVLLFGIMAMGVGVAIYLQAKFPASPMDTLMVAIHTRFGLNLRNSRIISESFALLLAFLFRGAIGVGTIVVTLTLGLVVQFFYPRFEKMLEKMQAPKKPIITE</sequence>
<evidence type="ECO:0000313" key="3">
    <source>
        <dbReference type="Proteomes" id="UP000247150"/>
    </source>
</evidence>
<feature type="transmembrane region" description="Helical" evidence="1">
    <location>
        <begin position="157"/>
        <end position="188"/>
    </location>
</feature>
<dbReference type="AlphaFoldDB" id="A0A2V2ZUW3"/>
<gene>
    <name evidence="2" type="ORF">DFO73_11422</name>
</gene>
<dbReference type="PANTHER" id="PTHR40078">
    <property type="entry name" value="INTEGRAL MEMBRANE PROTEIN-RELATED"/>
    <property type="match status" value="1"/>
</dbReference>